<reference evidence="2 3" key="1">
    <citation type="journal article" date="2008" name="Genome Biol.">
        <title>Encapsulated in silica: genome, proteome and physiology of the thermophilic bacterium Anoxybacillus flavithermus WK1.</title>
        <authorList>
            <person name="Saw J.H."/>
            <person name="Mountain B.W."/>
            <person name="Feng L."/>
            <person name="Omelchenko M.V."/>
            <person name="Hou S."/>
            <person name="Saito J.A."/>
            <person name="Stott M.B."/>
            <person name="Li D."/>
            <person name="Zhao G."/>
            <person name="Wu J."/>
            <person name="Galperin M.Y."/>
            <person name="Koonin E.V."/>
            <person name="Makarova K.S."/>
            <person name="Wolf Y.I."/>
            <person name="Rigden D.J."/>
            <person name="Dunfield P.F."/>
            <person name="Wang L."/>
            <person name="Alam M."/>
        </authorList>
    </citation>
    <scope>NUCLEOTIDE SEQUENCE [LARGE SCALE GENOMIC DNA]</scope>
    <source>
        <strain evidence="3">DSM 21510 / WK1</strain>
    </source>
</reference>
<evidence type="ECO:0000313" key="2">
    <source>
        <dbReference type="EMBL" id="ACJ34306.1"/>
    </source>
</evidence>
<dbReference type="InterPro" id="IPR022742">
    <property type="entry name" value="Hydrolase_4"/>
</dbReference>
<feature type="domain" description="Serine aminopeptidase S33" evidence="1">
    <location>
        <begin position="52"/>
        <end position="242"/>
    </location>
</feature>
<dbReference type="STRING" id="491915.Aflv_1945"/>
<dbReference type="Pfam" id="PF12146">
    <property type="entry name" value="Hydrolase_4"/>
    <property type="match status" value="1"/>
</dbReference>
<dbReference type="InterPro" id="IPR000073">
    <property type="entry name" value="AB_hydrolase_1"/>
</dbReference>
<accession>B7GIG2</accession>
<keyword evidence="2" id="KW-0378">Hydrolase</keyword>
<gene>
    <name evidence="2" type="ordered locus">Aflv_1945</name>
</gene>
<dbReference type="InterPro" id="IPR050471">
    <property type="entry name" value="AB_hydrolase"/>
</dbReference>
<dbReference type="PANTHER" id="PTHR43433:SF5">
    <property type="entry name" value="AB HYDROLASE-1 DOMAIN-CONTAINING PROTEIN"/>
    <property type="match status" value="1"/>
</dbReference>
<dbReference type="InterPro" id="IPR029058">
    <property type="entry name" value="AB_hydrolase_fold"/>
</dbReference>
<dbReference type="AlphaFoldDB" id="B7GIG2"/>
<dbReference type="EMBL" id="CP000922">
    <property type="protein sequence ID" value="ACJ34306.1"/>
    <property type="molecule type" value="Genomic_DNA"/>
</dbReference>
<dbReference type="GO" id="GO:0046503">
    <property type="term" value="P:glycerolipid catabolic process"/>
    <property type="evidence" value="ECO:0007669"/>
    <property type="project" value="TreeGrafter"/>
</dbReference>
<dbReference type="Gene3D" id="3.40.50.1820">
    <property type="entry name" value="alpha/beta hydrolase"/>
    <property type="match status" value="1"/>
</dbReference>
<evidence type="ECO:0000259" key="1">
    <source>
        <dbReference type="Pfam" id="PF12146"/>
    </source>
</evidence>
<dbReference type="eggNOG" id="COG2267">
    <property type="taxonomic scope" value="Bacteria"/>
</dbReference>
<dbReference type="KEGG" id="afl:Aflv_1945"/>
<dbReference type="PRINTS" id="PR00111">
    <property type="entry name" value="ABHYDROLASE"/>
</dbReference>
<organism evidence="2 3">
    <name type="scientific">Anoxybacillus flavithermus (strain DSM 21510 / WK1)</name>
    <dbReference type="NCBI Taxonomy" id="491915"/>
    <lineage>
        <taxon>Bacteria</taxon>
        <taxon>Bacillati</taxon>
        <taxon>Bacillota</taxon>
        <taxon>Bacilli</taxon>
        <taxon>Bacillales</taxon>
        <taxon>Anoxybacillaceae</taxon>
        <taxon>Anoxybacillus</taxon>
    </lineage>
</organism>
<sequence length="259" mass="29404">MKGRYEMPYTFVEYSVPLYYEALGSGTPIVFIHPPGMGSVTFHRQRELSSSVQIVTYDLRGNGKSGKGNKPITMDVLASDLHELFHHLELKEAIVCGYSNGGSIAQHFALQYPHQVKALILIGGFSEVCTPLLYGKFLTGIYAVKWHGISLLANVLGNAHGVTTEERQMIADYVRLSDRKHLYEMYVTGLHYRSTDRLHELRCPILLIYGARDYAVHAYGRIFQHRAPNVRIVYVDGARHQIPTKHHRELNLIIRSHFA</sequence>
<dbReference type="HOGENOM" id="CLU_020336_50_1_9"/>
<dbReference type="GO" id="GO:0004806">
    <property type="term" value="F:triacylglycerol lipase activity"/>
    <property type="evidence" value="ECO:0007669"/>
    <property type="project" value="TreeGrafter"/>
</dbReference>
<dbReference type="PANTHER" id="PTHR43433">
    <property type="entry name" value="HYDROLASE, ALPHA/BETA FOLD FAMILY PROTEIN"/>
    <property type="match status" value="1"/>
</dbReference>
<protein>
    <submittedName>
        <fullName evidence="2">Alpha/beta superfamily hydrolase</fullName>
    </submittedName>
</protein>
<dbReference type="SUPFAM" id="SSF53474">
    <property type="entry name" value="alpha/beta-Hydrolases"/>
    <property type="match status" value="1"/>
</dbReference>
<evidence type="ECO:0000313" key="3">
    <source>
        <dbReference type="Proteomes" id="UP000000742"/>
    </source>
</evidence>
<dbReference type="Proteomes" id="UP000000742">
    <property type="component" value="Chromosome"/>
</dbReference>
<name>B7GIG2_ANOFW</name>
<proteinExistence type="predicted"/>